<dbReference type="InterPro" id="IPR034660">
    <property type="entry name" value="DinB/YfiT-like"/>
</dbReference>
<evidence type="ECO:0000256" key="2">
    <source>
        <dbReference type="ARBA" id="ARBA00022723"/>
    </source>
</evidence>
<dbReference type="Proteomes" id="UP000184498">
    <property type="component" value="Unassembled WGS sequence"/>
</dbReference>
<gene>
    <name evidence="4" type="ORF">SAMN05444371_3029</name>
</gene>
<feature type="binding site" evidence="3">
    <location>
        <position position="40"/>
    </location>
    <ligand>
        <name>a divalent metal cation</name>
        <dbReference type="ChEBI" id="CHEBI:60240"/>
    </ligand>
</feature>
<dbReference type="GO" id="GO:0046872">
    <property type="term" value="F:metal ion binding"/>
    <property type="evidence" value="ECO:0007669"/>
    <property type="project" value="UniProtKB-KW"/>
</dbReference>
<evidence type="ECO:0000256" key="1">
    <source>
        <dbReference type="ARBA" id="ARBA00008635"/>
    </source>
</evidence>
<dbReference type="EMBL" id="FRAM01000004">
    <property type="protein sequence ID" value="SHK62239.1"/>
    <property type="molecule type" value="Genomic_DNA"/>
</dbReference>
<dbReference type="OrthoDB" id="9811413at2"/>
<dbReference type="PANTHER" id="PTHR37302:SF3">
    <property type="entry name" value="DAMAGE-INDUCIBLE PROTEIN DINB"/>
    <property type="match status" value="1"/>
</dbReference>
<organism evidence="4 5">
    <name type="scientific">Epilithonimonas mollis</name>
    <dbReference type="NCBI Taxonomy" id="216903"/>
    <lineage>
        <taxon>Bacteria</taxon>
        <taxon>Pseudomonadati</taxon>
        <taxon>Bacteroidota</taxon>
        <taxon>Flavobacteriia</taxon>
        <taxon>Flavobacteriales</taxon>
        <taxon>Weeksellaceae</taxon>
        <taxon>Chryseobacterium group</taxon>
        <taxon>Epilithonimonas</taxon>
    </lineage>
</organism>
<dbReference type="Gene3D" id="1.20.120.450">
    <property type="entry name" value="dinb family like domain"/>
    <property type="match status" value="1"/>
</dbReference>
<dbReference type="PANTHER" id="PTHR37302">
    <property type="entry name" value="SLR1116 PROTEIN"/>
    <property type="match status" value="1"/>
</dbReference>
<evidence type="ECO:0000313" key="4">
    <source>
        <dbReference type="EMBL" id="SHK62239.1"/>
    </source>
</evidence>
<keyword evidence="2 3" id="KW-0479">Metal-binding</keyword>
<dbReference type="InterPro" id="IPR007837">
    <property type="entry name" value="DinB"/>
</dbReference>
<evidence type="ECO:0000256" key="3">
    <source>
        <dbReference type="PIRSR" id="PIRSR607837-1"/>
    </source>
</evidence>
<dbReference type="Pfam" id="PF05163">
    <property type="entry name" value="DinB"/>
    <property type="match status" value="1"/>
</dbReference>
<keyword evidence="5" id="KW-1185">Reference proteome</keyword>
<name>A0A1M6TZ75_9FLAO</name>
<reference evidence="5" key="1">
    <citation type="submission" date="2016-11" db="EMBL/GenBank/DDBJ databases">
        <authorList>
            <person name="Varghese N."/>
            <person name="Submissions S."/>
        </authorList>
    </citation>
    <scope>NUCLEOTIDE SEQUENCE [LARGE SCALE GENOMIC DNA]</scope>
    <source>
        <strain evidence="5">DSM 18016</strain>
    </source>
</reference>
<sequence>MRTHFQDLLQYNLHFNQLLIQNFLENNSAWSERSKNLLNHILNAHQIWNARILNQDTMGVWEVHADDSLLHINSDNFNSSFKILTEREFSDIICYRNSQGKEFKNTIQQVLFHLINHSTYHRGQIATLMKQSGLEPINTDYIFYKRHF</sequence>
<evidence type="ECO:0000313" key="5">
    <source>
        <dbReference type="Proteomes" id="UP000184498"/>
    </source>
</evidence>
<proteinExistence type="inferred from homology"/>
<dbReference type="STRING" id="216903.SAMN05444371_3029"/>
<dbReference type="SUPFAM" id="SSF109854">
    <property type="entry name" value="DinB/YfiT-like putative metalloenzymes"/>
    <property type="match status" value="1"/>
</dbReference>
<comment type="similarity">
    <text evidence="1">Belongs to the DinB family.</text>
</comment>
<dbReference type="AlphaFoldDB" id="A0A1M6TZ75"/>
<accession>A0A1M6TZ75</accession>
<protein>
    <submittedName>
        <fullName evidence="4">Uncharacterized damage-inducible protein DinB (Forms a four-helix bundle)</fullName>
    </submittedName>
</protein>
<feature type="binding site" evidence="3">
    <location>
        <position position="117"/>
    </location>
    <ligand>
        <name>a divalent metal cation</name>
        <dbReference type="ChEBI" id="CHEBI:60240"/>
    </ligand>
</feature>
<dbReference type="RefSeq" id="WP_072999607.1">
    <property type="nucleotide sequence ID" value="NZ_FRAM01000004.1"/>
</dbReference>
<feature type="binding site" evidence="3">
    <location>
        <position position="121"/>
    </location>
    <ligand>
        <name>a divalent metal cation</name>
        <dbReference type="ChEBI" id="CHEBI:60240"/>
    </ligand>
</feature>